<organism evidence="3 4">
    <name type="scientific">Streptomyces malaysiensis</name>
    <dbReference type="NCBI Taxonomy" id="92644"/>
    <lineage>
        <taxon>Bacteria</taxon>
        <taxon>Bacillati</taxon>
        <taxon>Actinomycetota</taxon>
        <taxon>Actinomycetes</taxon>
        <taxon>Kitasatosporales</taxon>
        <taxon>Streptomycetaceae</taxon>
        <taxon>Streptomyces</taxon>
        <taxon>Streptomyces violaceusniger group</taxon>
    </lineage>
</organism>
<dbReference type="Pfam" id="PF00550">
    <property type="entry name" value="PP-binding"/>
    <property type="match status" value="1"/>
</dbReference>
<evidence type="ECO:0000313" key="5">
    <source>
        <dbReference type="Proteomes" id="UP000536624"/>
    </source>
</evidence>
<comment type="caution">
    <text evidence="3">The sequence shown here is derived from an EMBL/GenBank/DDBJ whole genome shotgun (WGS) entry which is preliminary data.</text>
</comment>
<accession>A0A2J7Z5M2</accession>
<feature type="domain" description="Carrier" evidence="1">
    <location>
        <begin position="9"/>
        <end position="87"/>
    </location>
</feature>
<dbReference type="GeneID" id="303179337"/>
<dbReference type="AlphaFoldDB" id="A0A2J7Z5M2"/>
<protein>
    <recommendedName>
        <fullName evidence="1">Carrier domain-containing protein</fullName>
    </recommendedName>
</protein>
<reference evidence="2 5" key="2">
    <citation type="submission" date="2020-02" db="EMBL/GenBank/DDBJ databases">
        <title>Streptomyces malaysiensis DSM14702 (JHCC583434, PFL_A843) Genome sequencing and assembly.</title>
        <authorList>
            <person name="Samborskyy M."/>
        </authorList>
    </citation>
    <scope>NUCLEOTIDE SEQUENCE [LARGE SCALE GENOMIC DNA]</scope>
    <source>
        <strain evidence="2 5">DSM 14702</strain>
    </source>
</reference>
<dbReference type="SUPFAM" id="SSF47336">
    <property type="entry name" value="ACP-like"/>
    <property type="match status" value="1"/>
</dbReference>
<keyword evidence="4" id="KW-1185">Reference proteome</keyword>
<dbReference type="InterPro" id="IPR036736">
    <property type="entry name" value="ACP-like_sf"/>
</dbReference>
<proteinExistence type="predicted"/>
<evidence type="ECO:0000313" key="2">
    <source>
        <dbReference type="EMBL" id="NIY63571.1"/>
    </source>
</evidence>
<dbReference type="Proteomes" id="UP000536624">
    <property type="component" value="Unassembled WGS sequence"/>
</dbReference>
<dbReference type="EMBL" id="LJIW01000001">
    <property type="protein sequence ID" value="PNG95574.1"/>
    <property type="molecule type" value="Genomic_DNA"/>
</dbReference>
<reference evidence="3 4" key="1">
    <citation type="submission" date="2015-09" db="EMBL/GenBank/DDBJ databases">
        <title>Genome sequence, genome mining and natural product profiling of a biocontrol bacterium Streptomyces malaysiensis F913.</title>
        <authorList>
            <person name="Xu Y."/>
            <person name="Wei J."/>
            <person name="Xie J."/>
            <person name="Li T."/>
            <person name="Zhou Z."/>
        </authorList>
    </citation>
    <scope>NUCLEOTIDE SEQUENCE [LARGE SCALE GENOMIC DNA]</scope>
    <source>
        <strain evidence="3 4">F913</strain>
    </source>
</reference>
<dbReference type="Proteomes" id="UP000236520">
    <property type="component" value="Unassembled WGS sequence"/>
</dbReference>
<dbReference type="PROSITE" id="PS50075">
    <property type="entry name" value="CARRIER"/>
    <property type="match status" value="1"/>
</dbReference>
<dbReference type="InterPro" id="IPR009081">
    <property type="entry name" value="PP-bd_ACP"/>
</dbReference>
<name>A0A2J7Z5M2_STRMQ</name>
<dbReference type="RefSeq" id="WP_093702315.1">
    <property type="nucleotide sequence ID" value="NZ_BAAAHF010000006.1"/>
</dbReference>
<evidence type="ECO:0000259" key="1">
    <source>
        <dbReference type="PROSITE" id="PS50075"/>
    </source>
</evidence>
<dbReference type="Gene3D" id="1.10.1200.10">
    <property type="entry name" value="ACP-like"/>
    <property type="match status" value="1"/>
</dbReference>
<evidence type="ECO:0000313" key="3">
    <source>
        <dbReference type="EMBL" id="PNG95574.1"/>
    </source>
</evidence>
<gene>
    <name evidence="2" type="ORF">SMALB_1508</name>
    <name evidence="3" type="ORF">SMF913_11599</name>
</gene>
<sequence>MTISSEQGSHTAETVAQEVQQFLEQRTKQTWDPDTDLFSTGAVSSMFAMELVVHLESSFDVVISGPDLALDNFRTVNAMTAMVLRLRGVKP</sequence>
<evidence type="ECO:0000313" key="4">
    <source>
        <dbReference type="Proteomes" id="UP000236520"/>
    </source>
</evidence>
<dbReference type="EMBL" id="JAALLH010000001">
    <property type="protein sequence ID" value="NIY63571.1"/>
    <property type="molecule type" value="Genomic_DNA"/>
</dbReference>